<comment type="similarity">
    <text evidence="1 6">Belongs to the cytochrome P450 family.</text>
</comment>
<accession>A0A6A7AR65</accession>
<evidence type="ECO:0000256" key="2">
    <source>
        <dbReference type="ARBA" id="ARBA00022723"/>
    </source>
</evidence>
<evidence type="ECO:0000256" key="3">
    <source>
        <dbReference type="ARBA" id="ARBA00023002"/>
    </source>
</evidence>
<evidence type="ECO:0000313" key="8">
    <source>
        <dbReference type="EMBL" id="KAF2845800.1"/>
    </source>
</evidence>
<dbReference type="InterPro" id="IPR017972">
    <property type="entry name" value="Cyt_P450_CS"/>
</dbReference>
<dbReference type="Proteomes" id="UP000799423">
    <property type="component" value="Unassembled WGS sequence"/>
</dbReference>
<keyword evidence="7" id="KW-1133">Transmembrane helix</keyword>
<feature type="transmembrane region" description="Helical" evidence="7">
    <location>
        <begin position="6"/>
        <end position="23"/>
    </location>
</feature>
<keyword evidence="4 5" id="KW-0408">Iron</keyword>
<dbReference type="GO" id="GO:0016705">
    <property type="term" value="F:oxidoreductase activity, acting on paired donors, with incorporation or reduction of molecular oxygen"/>
    <property type="evidence" value="ECO:0007669"/>
    <property type="project" value="InterPro"/>
</dbReference>
<dbReference type="PRINTS" id="PR00463">
    <property type="entry name" value="EP450I"/>
</dbReference>
<evidence type="ECO:0000256" key="6">
    <source>
        <dbReference type="RuleBase" id="RU000461"/>
    </source>
</evidence>
<dbReference type="GO" id="GO:0020037">
    <property type="term" value="F:heme binding"/>
    <property type="evidence" value="ECO:0007669"/>
    <property type="project" value="InterPro"/>
</dbReference>
<dbReference type="Pfam" id="PF00067">
    <property type="entry name" value="p450"/>
    <property type="match status" value="1"/>
</dbReference>
<proteinExistence type="inferred from homology"/>
<dbReference type="SUPFAM" id="SSF48264">
    <property type="entry name" value="Cytochrome P450"/>
    <property type="match status" value="1"/>
</dbReference>
<sequence>MVVLINLPWLLAVTIAAIALYTAKHSKSRNLPDGPAGLPLIGVLPDKKLQLHQQLLRYVSVYGDFFSFNMGRSKVIVLSSPAAIEDLIVKKGHNFSSRPSASLQARIVAQDRLVQMEYGDSFRKHRKMAHTLLGVQNLKSFMPYQDYESTQTLKYLANNPSGFYEESQRYATSVTLSLLVGARLADPNSLIPHECDRTTRRLFANMRPGAWFTDWLPFLDVLPNALAPWRVKAQKVYEGIIEFWSVFYDPMAKRVMEGDAPDCFVKSFLQSPNVDSFSESERRVLFSEILAAGQETTATSLRFFFKAAVLYPDFIKHAQAELDQVVGQDRLPDWNDRPNLPYLKAVITELHRWASTTPLGFYHATSKDDTYRGSSIPANTTVIYSTYAVHHSEQYFAQHEKFIPERYLPESDARRMVNGAFAPVHYAFGSGRRECPAKYVADASLYIAISRLLWAFNIELGPNTPPGDAIVGGVPILGPAKFNCNVIARSEHTKEVIEAASREKGSNSHLEDASLLYEKDLVRVGKRIRSE</sequence>
<name>A0A6A7AR65_9PLEO</name>
<keyword evidence="9" id="KW-1185">Reference proteome</keyword>
<dbReference type="InterPro" id="IPR036396">
    <property type="entry name" value="Cyt_P450_sf"/>
</dbReference>
<feature type="binding site" description="axial binding residue" evidence="5">
    <location>
        <position position="435"/>
    </location>
    <ligand>
        <name>heme</name>
        <dbReference type="ChEBI" id="CHEBI:30413"/>
    </ligand>
    <ligandPart>
        <name>Fe</name>
        <dbReference type="ChEBI" id="CHEBI:18248"/>
    </ligandPart>
</feature>
<dbReference type="CDD" id="cd11065">
    <property type="entry name" value="CYP64-like"/>
    <property type="match status" value="1"/>
</dbReference>
<organism evidence="8 9">
    <name type="scientific">Plenodomus tracheiphilus IPT5</name>
    <dbReference type="NCBI Taxonomy" id="1408161"/>
    <lineage>
        <taxon>Eukaryota</taxon>
        <taxon>Fungi</taxon>
        <taxon>Dikarya</taxon>
        <taxon>Ascomycota</taxon>
        <taxon>Pezizomycotina</taxon>
        <taxon>Dothideomycetes</taxon>
        <taxon>Pleosporomycetidae</taxon>
        <taxon>Pleosporales</taxon>
        <taxon>Pleosporineae</taxon>
        <taxon>Leptosphaeriaceae</taxon>
        <taxon>Plenodomus</taxon>
    </lineage>
</organism>
<dbReference type="AlphaFoldDB" id="A0A6A7AR65"/>
<keyword evidence="7" id="KW-0812">Transmembrane</keyword>
<dbReference type="GO" id="GO:0005506">
    <property type="term" value="F:iron ion binding"/>
    <property type="evidence" value="ECO:0007669"/>
    <property type="project" value="InterPro"/>
</dbReference>
<dbReference type="InterPro" id="IPR001128">
    <property type="entry name" value="Cyt_P450"/>
</dbReference>
<evidence type="ECO:0000256" key="7">
    <source>
        <dbReference type="SAM" id="Phobius"/>
    </source>
</evidence>
<protein>
    <submittedName>
        <fullName evidence="8">Cytochrome P450</fullName>
    </submittedName>
</protein>
<dbReference type="EMBL" id="MU006342">
    <property type="protein sequence ID" value="KAF2845800.1"/>
    <property type="molecule type" value="Genomic_DNA"/>
</dbReference>
<dbReference type="PROSITE" id="PS00086">
    <property type="entry name" value="CYTOCHROME_P450"/>
    <property type="match status" value="1"/>
</dbReference>
<comment type="cofactor">
    <cofactor evidence="5">
        <name>heme</name>
        <dbReference type="ChEBI" id="CHEBI:30413"/>
    </cofactor>
</comment>
<evidence type="ECO:0000256" key="1">
    <source>
        <dbReference type="ARBA" id="ARBA00010617"/>
    </source>
</evidence>
<dbReference type="Gene3D" id="1.10.630.10">
    <property type="entry name" value="Cytochrome P450"/>
    <property type="match status" value="1"/>
</dbReference>
<keyword evidence="2 5" id="KW-0479">Metal-binding</keyword>
<dbReference type="InterPro" id="IPR002401">
    <property type="entry name" value="Cyt_P450_E_grp-I"/>
</dbReference>
<dbReference type="PANTHER" id="PTHR46300">
    <property type="entry name" value="P450, PUTATIVE (EUROFUNG)-RELATED-RELATED"/>
    <property type="match status" value="1"/>
</dbReference>
<evidence type="ECO:0000256" key="5">
    <source>
        <dbReference type="PIRSR" id="PIRSR602401-1"/>
    </source>
</evidence>
<keyword evidence="7" id="KW-0472">Membrane</keyword>
<reference evidence="8" key="1">
    <citation type="submission" date="2020-01" db="EMBL/GenBank/DDBJ databases">
        <authorList>
            <consortium name="DOE Joint Genome Institute"/>
            <person name="Haridas S."/>
            <person name="Albert R."/>
            <person name="Binder M."/>
            <person name="Bloem J."/>
            <person name="Labutti K."/>
            <person name="Salamov A."/>
            <person name="Andreopoulos B."/>
            <person name="Baker S.E."/>
            <person name="Barry K."/>
            <person name="Bills G."/>
            <person name="Bluhm B.H."/>
            <person name="Cannon C."/>
            <person name="Castanera R."/>
            <person name="Culley D.E."/>
            <person name="Daum C."/>
            <person name="Ezra D."/>
            <person name="Gonzalez J.B."/>
            <person name="Henrissat B."/>
            <person name="Kuo A."/>
            <person name="Liang C."/>
            <person name="Lipzen A."/>
            <person name="Lutzoni F."/>
            <person name="Magnuson J."/>
            <person name="Mondo S."/>
            <person name="Nolan M."/>
            <person name="Ohm R."/>
            <person name="Pangilinan J."/>
            <person name="Park H.-J."/>
            <person name="Ramirez L."/>
            <person name="Alfaro M."/>
            <person name="Sun H."/>
            <person name="Tritt A."/>
            <person name="Yoshinaga Y."/>
            <person name="Zwiers L.-H."/>
            <person name="Turgeon B.G."/>
            <person name="Goodwin S.B."/>
            <person name="Spatafora J.W."/>
            <person name="Crous P.W."/>
            <person name="Grigoriev I.V."/>
        </authorList>
    </citation>
    <scope>NUCLEOTIDE SEQUENCE</scope>
    <source>
        <strain evidence="8">IPT5</strain>
    </source>
</reference>
<evidence type="ECO:0000313" key="9">
    <source>
        <dbReference type="Proteomes" id="UP000799423"/>
    </source>
</evidence>
<keyword evidence="6" id="KW-0503">Monooxygenase</keyword>
<gene>
    <name evidence="8" type="ORF">T440DRAFT_258260</name>
</gene>
<evidence type="ECO:0000256" key="4">
    <source>
        <dbReference type="ARBA" id="ARBA00023004"/>
    </source>
</evidence>
<dbReference type="GO" id="GO:0004497">
    <property type="term" value="F:monooxygenase activity"/>
    <property type="evidence" value="ECO:0007669"/>
    <property type="project" value="UniProtKB-KW"/>
</dbReference>
<keyword evidence="3 6" id="KW-0560">Oxidoreductase</keyword>
<dbReference type="PANTHER" id="PTHR46300:SF11">
    <property type="entry name" value="OXIDOREDUCTASE, PUTATIVE-RELATED"/>
    <property type="match status" value="1"/>
</dbReference>
<dbReference type="OrthoDB" id="2789670at2759"/>
<dbReference type="InterPro" id="IPR050364">
    <property type="entry name" value="Cytochrome_P450_fung"/>
</dbReference>
<keyword evidence="5 6" id="KW-0349">Heme</keyword>